<evidence type="ECO:0000259" key="3">
    <source>
        <dbReference type="PROSITE" id="PS50043"/>
    </source>
</evidence>
<dbReference type="InterPro" id="IPR011990">
    <property type="entry name" value="TPR-like_helical_dom_sf"/>
</dbReference>
<keyword evidence="2" id="KW-0067">ATP-binding</keyword>
<dbReference type="Proteomes" id="UP001285521">
    <property type="component" value="Unassembled WGS sequence"/>
</dbReference>
<gene>
    <name evidence="4" type="ORF">SK803_24550</name>
</gene>
<proteinExistence type="predicted"/>
<dbReference type="SUPFAM" id="SSF46894">
    <property type="entry name" value="C-terminal effector domain of the bipartite response regulators"/>
    <property type="match status" value="1"/>
</dbReference>
<dbReference type="SMART" id="SM00382">
    <property type="entry name" value="AAA"/>
    <property type="match status" value="1"/>
</dbReference>
<feature type="domain" description="HTH luxR-type" evidence="3">
    <location>
        <begin position="833"/>
        <end position="895"/>
    </location>
</feature>
<dbReference type="InterPro" id="IPR027417">
    <property type="entry name" value="P-loop_NTPase"/>
</dbReference>
<sequence>MGRESERRQIERLVASARIGHGGVLAITGEPGVGKTALLHHAASCATGMNVLWVAGSEPEREIPFGALHQVLRPALDRIEEIPAPQAQALSVALALRPGAAGDRFAVGAATLSLLCRFAEERPVAVLLDDLHLFDRPSADALAFAARRLVADPIVLLATSRTAASDLPALPLSGIDLAAAGELVSSRSDGTVSPELIARLHVATAGNPLALIELATSAHRLEHTSPEAPLPVSAALADGFASQARSLSASGQAALTVASVAGNDLRVVAGACSVLGVAVDALGEAETAGLVQISDGRVEFRHPLIRAAVYGDAAPEHRRAIHRAVAEAFGPHDPDRHAWHLAEATLGPDARTADLLVSAAQRAHERSAHEVAAAAYERASRLTPDVARHAALCVAAAESAWLAGTTAHAVALLDQAGDLTDPAIRLRSLELRGAIAARTGSLTEARDLCRAAAGRAASPDEGVVLLADAVNACFYLGDTTSAVELAHSLENLLDQVTSPRAVGLGQMAAGVARVLANRGGAAQIRTATNLLATSDLLHDDPRRAWWLMIGPLFLRDADSGAELRRIVSQARAEAAVGTLPSLLFHVARDEATTNQWVRAEATYDEATRLARETGHDTDLAMCLAGLAWLQARLGDAARCRALVAEALPICRARDIHIGRVWSLFALGELELGLGDPHRALIHFEELATLLSSLGLTDPDLSPAPELTDALVRLGRSADARQVAQRYGAEAAAKGQPWAMGRAERTLGMLSANGDLDTHFEAALQFHSRTLDNFETARTHLAYGARLRRARRRVDARPHLHAALETFENLRAVRWADLAAIELGATGETIRRRAPSSSQALTPQELQVSLLLAEGKTTREVAAALFLSPKTIEYHLRKVYTKLGIRSRAELATRLP</sequence>
<dbReference type="Gene3D" id="3.40.50.300">
    <property type="entry name" value="P-loop containing nucleotide triphosphate hydrolases"/>
    <property type="match status" value="1"/>
</dbReference>
<dbReference type="InterPro" id="IPR016032">
    <property type="entry name" value="Sig_transdc_resp-reg_C-effctor"/>
</dbReference>
<protein>
    <submittedName>
        <fullName evidence="4">AAA family ATPase</fullName>
    </submittedName>
</protein>
<dbReference type="CDD" id="cd06170">
    <property type="entry name" value="LuxR_C_like"/>
    <property type="match status" value="1"/>
</dbReference>
<dbReference type="Pfam" id="PF13191">
    <property type="entry name" value="AAA_16"/>
    <property type="match status" value="1"/>
</dbReference>
<dbReference type="PANTHER" id="PTHR16305">
    <property type="entry name" value="TESTICULAR SOLUBLE ADENYLYL CYCLASE"/>
    <property type="match status" value="1"/>
</dbReference>
<dbReference type="InterPro" id="IPR000792">
    <property type="entry name" value="Tscrpt_reg_LuxR_C"/>
</dbReference>
<evidence type="ECO:0000256" key="2">
    <source>
        <dbReference type="ARBA" id="ARBA00022840"/>
    </source>
</evidence>
<accession>A0ABU4T5G6</accession>
<keyword evidence="1" id="KW-0547">Nucleotide-binding</keyword>
<dbReference type="SUPFAM" id="SSF48452">
    <property type="entry name" value="TPR-like"/>
    <property type="match status" value="1"/>
</dbReference>
<dbReference type="SUPFAM" id="SSF52540">
    <property type="entry name" value="P-loop containing nucleoside triphosphate hydrolases"/>
    <property type="match status" value="1"/>
</dbReference>
<name>A0ABU4T5G6_9PSEU</name>
<evidence type="ECO:0000256" key="1">
    <source>
        <dbReference type="ARBA" id="ARBA00022741"/>
    </source>
</evidence>
<dbReference type="SMART" id="SM00421">
    <property type="entry name" value="HTH_LUXR"/>
    <property type="match status" value="1"/>
</dbReference>
<reference evidence="4 5" key="1">
    <citation type="submission" date="2023-11" db="EMBL/GenBank/DDBJ databases">
        <title>Lentzea sokolovensis, sp. nov., Lentzea kristufkii, sp. nov., and Lentzea miocenensis, sp. nov., rare actinobacteria from Sokolov Coal Basin, Miocene lacustrine sediment, Czech Republic.</title>
        <authorList>
            <person name="Lara A."/>
            <person name="Kotroba L."/>
            <person name="Nouioui I."/>
            <person name="Neumann-Schaal M."/>
            <person name="Mast Y."/>
            <person name="Chronakova A."/>
        </authorList>
    </citation>
    <scope>NUCLEOTIDE SEQUENCE [LARGE SCALE GENOMIC DNA]</scope>
    <source>
        <strain evidence="4 5">BCCO 10_0856</strain>
    </source>
</reference>
<dbReference type="Gene3D" id="1.10.10.10">
    <property type="entry name" value="Winged helix-like DNA-binding domain superfamily/Winged helix DNA-binding domain"/>
    <property type="match status" value="1"/>
</dbReference>
<dbReference type="PANTHER" id="PTHR16305:SF35">
    <property type="entry name" value="TRANSCRIPTIONAL ACTIVATOR DOMAIN"/>
    <property type="match status" value="1"/>
</dbReference>
<dbReference type="InterPro" id="IPR003593">
    <property type="entry name" value="AAA+_ATPase"/>
</dbReference>
<dbReference type="PRINTS" id="PR00038">
    <property type="entry name" value="HTHLUXR"/>
</dbReference>
<evidence type="ECO:0000313" key="5">
    <source>
        <dbReference type="Proteomes" id="UP001285521"/>
    </source>
</evidence>
<evidence type="ECO:0000313" key="4">
    <source>
        <dbReference type="EMBL" id="MDX8033401.1"/>
    </source>
</evidence>
<dbReference type="Pfam" id="PF00196">
    <property type="entry name" value="GerE"/>
    <property type="match status" value="1"/>
</dbReference>
<dbReference type="InterPro" id="IPR036388">
    <property type="entry name" value="WH-like_DNA-bd_sf"/>
</dbReference>
<dbReference type="RefSeq" id="WP_319968483.1">
    <property type="nucleotide sequence ID" value="NZ_JAXAVW010000020.1"/>
</dbReference>
<dbReference type="Gene3D" id="1.25.40.10">
    <property type="entry name" value="Tetratricopeptide repeat domain"/>
    <property type="match status" value="1"/>
</dbReference>
<organism evidence="4 5">
    <name type="scientific">Lentzea miocenica</name>
    <dbReference type="NCBI Taxonomy" id="3095431"/>
    <lineage>
        <taxon>Bacteria</taxon>
        <taxon>Bacillati</taxon>
        <taxon>Actinomycetota</taxon>
        <taxon>Actinomycetes</taxon>
        <taxon>Pseudonocardiales</taxon>
        <taxon>Pseudonocardiaceae</taxon>
        <taxon>Lentzea</taxon>
    </lineage>
</organism>
<dbReference type="EMBL" id="JAXAVW010000020">
    <property type="protein sequence ID" value="MDX8033401.1"/>
    <property type="molecule type" value="Genomic_DNA"/>
</dbReference>
<dbReference type="InterPro" id="IPR041664">
    <property type="entry name" value="AAA_16"/>
</dbReference>
<keyword evidence="5" id="KW-1185">Reference proteome</keyword>
<comment type="caution">
    <text evidence="4">The sequence shown here is derived from an EMBL/GenBank/DDBJ whole genome shotgun (WGS) entry which is preliminary data.</text>
</comment>
<dbReference type="PROSITE" id="PS50043">
    <property type="entry name" value="HTH_LUXR_2"/>
    <property type="match status" value="1"/>
</dbReference>